<keyword evidence="8" id="KW-1133">Transmembrane helix</keyword>
<evidence type="ECO:0000313" key="11">
    <source>
        <dbReference type="Proteomes" id="UP000253934"/>
    </source>
</evidence>
<dbReference type="GO" id="GO:0009252">
    <property type="term" value="P:peptidoglycan biosynthetic process"/>
    <property type="evidence" value="ECO:0007669"/>
    <property type="project" value="UniProtKB-UniPathway"/>
</dbReference>
<feature type="transmembrane region" description="Helical" evidence="8">
    <location>
        <begin position="12"/>
        <end position="29"/>
    </location>
</feature>
<dbReference type="CDD" id="cd16913">
    <property type="entry name" value="YkuD_like"/>
    <property type="match status" value="1"/>
</dbReference>
<comment type="similarity">
    <text evidence="2">Belongs to the YkuD family.</text>
</comment>
<dbReference type="GO" id="GO:0008360">
    <property type="term" value="P:regulation of cell shape"/>
    <property type="evidence" value="ECO:0007669"/>
    <property type="project" value="UniProtKB-UniRule"/>
</dbReference>
<evidence type="ECO:0000259" key="9">
    <source>
        <dbReference type="PROSITE" id="PS52029"/>
    </source>
</evidence>
<keyword evidence="8" id="KW-0812">Transmembrane</keyword>
<evidence type="ECO:0000256" key="7">
    <source>
        <dbReference type="PROSITE-ProRule" id="PRU01373"/>
    </source>
</evidence>
<feature type="domain" description="L,D-TPase catalytic" evidence="9">
    <location>
        <begin position="79"/>
        <end position="215"/>
    </location>
</feature>
<dbReference type="GO" id="GO:0004180">
    <property type="term" value="F:carboxypeptidase activity"/>
    <property type="evidence" value="ECO:0007669"/>
    <property type="project" value="UniProtKB-ARBA"/>
</dbReference>
<keyword evidence="3" id="KW-0808">Transferase</keyword>
<keyword evidence="5 7" id="KW-0573">Peptidoglycan synthesis</keyword>
<name>A0A369KUC7_9BACT</name>
<dbReference type="PANTHER" id="PTHR36699:SF1">
    <property type="entry name" value="L,D-TRANSPEPTIDASE YAFK-RELATED"/>
    <property type="match status" value="1"/>
</dbReference>
<evidence type="ECO:0000256" key="6">
    <source>
        <dbReference type="ARBA" id="ARBA00023316"/>
    </source>
</evidence>
<evidence type="ECO:0000313" key="10">
    <source>
        <dbReference type="EMBL" id="RDB37212.1"/>
    </source>
</evidence>
<organism evidence="10 11">
    <name type="scientific">Spirobacillus cienkowskii</name>
    <dbReference type="NCBI Taxonomy" id="495820"/>
    <lineage>
        <taxon>Bacteria</taxon>
        <taxon>Pseudomonadati</taxon>
        <taxon>Bdellovibrionota</taxon>
        <taxon>Oligoflexia</taxon>
        <taxon>Silvanigrellales</taxon>
        <taxon>Spirobacillus</taxon>
    </lineage>
</organism>
<evidence type="ECO:0000256" key="1">
    <source>
        <dbReference type="ARBA" id="ARBA00004752"/>
    </source>
</evidence>
<comment type="caution">
    <text evidence="10">The sequence shown here is derived from an EMBL/GenBank/DDBJ whole genome shotgun (WGS) entry which is preliminary data.</text>
</comment>
<feature type="active site" description="Proton donor/acceptor" evidence="7">
    <location>
        <position position="173"/>
    </location>
</feature>
<evidence type="ECO:0000256" key="5">
    <source>
        <dbReference type="ARBA" id="ARBA00022984"/>
    </source>
</evidence>
<dbReference type="GO" id="GO:0071555">
    <property type="term" value="P:cell wall organization"/>
    <property type="evidence" value="ECO:0007669"/>
    <property type="project" value="UniProtKB-UniRule"/>
</dbReference>
<dbReference type="EMBL" id="QOVW01000005">
    <property type="protein sequence ID" value="RDB37212.1"/>
    <property type="molecule type" value="Genomic_DNA"/>
</dbReference>
<dbReference type="SUPFAM" id="SSF141523">
    <property type="entry name" value="L,D-transpeptidase catalytic domain-like"/>
    <property type="match status" value="1"/>
</dbReference>
<dbReference type="PANTHER" id="PTHR36699">
    <property type="entry name" value="LD-TRANSPEPTIDASE"/>
    <property type="match status" value="1"/>
</dbReference>
<dbReference type="Proteomes" id="UP000253934">
    <property type="component" value="Unassembled WGS sequence"/>
</dbReference>
<gene>
    <name evidence="10" type="ORF">DCC88_01250</name>
</gene>
<accession>A0A369KUC7</accession>
<dbReference type="InterPro" id="IPR056203">
    <property type="entry name" value="Cds6_C"/>
</dbReference>
<dbReference type="UniPathway" id="UPA00219"/>
<sequence>MIAFKWWFNKKILNVLVLYCLIYIFLYLMQARYAEATNSKTQIIDSLPLSQFNIVEASQNSENTIPSSFISLGTKQNSYALVVEKLKHTLSVYKSNEFGSYDLVKTYKAATGKNHGDKTLIGDKKTPEGIYFITGKISGDKLPPKYGPGALILDYPNVFDQRLSKTGYGIWIHGVDDDNRIGRAFDTDGCVALKNQDWLDLEKYILAFETPVVITDQLTLLDSSKELADKRNMILTMLNIWKISWELSDFQTYLNFYSNTFRSDNKNIKKWMKTKENLSFSRKGKINIEILDPKILAYKDQIFISFLQNYSSPEKQDFGRKFLYLNKENNQYKIISEKWIEFKNNSNLVSSSVRQNDYEYNTK</sequence>
<keyword evidence="4 7" id="KW-0133">Cell shape</keyword>
<evidence type="ECO:0000256" key="4">
    <source>
        <dbReference type="ARBA" id="ARBA00022960"/>
    </source>
</evidence>
<comment type="pathway">
    <text evidence="1 7">Cell wall biogenesis; peptidoglycan biosynthesis.</text>
</comment>
<dbReference type="InterPro" id="IPR005490">
    <property type="entry name" value="LD_TPept_cat_dom"/>
</dbReference>
<dbReference type="Pfam" id="PF03734">
    <property type="entry name" value="YkuD"/>
    <property type="match status" value="1"/>
</dbReference>
<protein>
    <recommendedName>
        <fullName evidence="9">L,D-TPase catalytic domain-containing protein</fullName>
    </recommendedName>
</protein>
<dbReference type="Pfam" id="PF24125">
    <property type="entry name" value="Cds6_C"/>
    <property type="match status" value="1"/>
</dbReference>
<reference evidence="10" key="1">
    <citation type="submission" date="2018-04" db="EMBL/GenBank/DDBJ databases">
        <title>Draft genome sequence of the Candidatus Spirobacillus cienkowskii, a pathogen of freshwater Daphnia species, reconstructed from hemolymph metagenomic reads.</title>
        <authorList>
            <person name="Bresciani L."/>
            <person name="Lemos L.N."/>
            <person name="Wale N."/>
            <person name="Lin J.Y."/>
            <person name="Fernandes G.R."/>
            <person name="Duffy M.A."/>
            <person name="Rodrigues J.M."/>
        </authorList>
    </citation>
    <scope>NUCLEOTIDE SEQUENCE [LARGE SCALE GENOMIC DNA]</scope>
    <source>
        <strain evidence="10">Binning01</strain>
    </source>
</reference>
<dbReference type="PROSITE" id="PS52029">
    <property type="entry name" value="LD_TPASE"/>
    <property type="match status" value="1"/>
</dbReference>
<evidence type="ECO:0000256" key="2">
    <source>
        <dbReference type="ARBA" id="ARBA00005992"/>
    </source>
</evidence>
<dbReference type="InterPro" id="IPR038063">
    <property type="entry name" value="Transpep_catalytic_dom"/>
</dbReference>
<keyword evidence="6 7" id="KW-0961">Cell wall biogenesis/degradation</keyword>
<dbReference type="Gene3D" id="2.40.440.10">
    <property type="entry name" value="L,D-transpeptidase catalytic domain-like"/>
    <property type="match status" value="1"/>
</dbReference>
<feature type="active site" description="Nucleophile" evidence="7">
    <location>
        <position position="190"/>
    </location>
</feature>
<keyword evidence="11" id="KW-1185">Reference proteome</keyword>
<evidence type="ECO:0000256" key="3">
    <source>
        <dbReference type="ARBA" id="ARBA00022679"/>
    </source>
</evidence>
<proteinExistence type="inferred from homology"/>
<keyword evidence="8" id="KW-0472">Membrane</keyword>
<dbReference type="GO" id="GO:0016740">
    <property type="term" value="F:transferase activity"/>
    <property type="evidence" value="ECO:0007669"/>
    <property type="project" value="UniProtKB-KW"/>
</dbReference>
<evidence type="ECO:0000256" key="8">
    <source>
        <dbReference type="SAM" id="Phobius"/>
    </source>
</evidence>
<dbReference type="AlphaFoldDB" id="A0A369KUC7"/>